<dbReference type="PANTHER" id="PTHR35809">
    <property type="entry name" value="ARCHAETIDYLSERINE DECARBOXYLASE PROENZYME-RELATED"/>
    <property type="match status" value="1"/>
</dbReference>
<keyword evidence="9" id="KW-1208">Phospholipid metabolism</keyword>
<evidence type="ECO:0000256" key="6">
    <source>
        <dbReference type="ARBA" id="ARBA00023145"/>
    </source>
</evidence>
<evidence type="ECO:0000256" key="3">
    <source>
        <dbReference type="ARBA" id="ARBA00022793"/>
    </source>
</evidence>
<keyword evidence="13" id="KW-1185">Reference proteome</keyword>
<keyword evidence="5 11" id="KW-0472">Membrane</keyword>
<proteinExistence type="predicted"/>
<evidence type="ECO:0000256" key="8">
    <source>
        <dbReference type="ARBA" id="ARBA00023239"/>
    </source>
</evidence>
<dbReference type="NCBIfam" id="NF003683">
    <property type="entry name" value="PRK05305.2-3"/>
    <property type="match status" value="1"/>
</dbReference>
<organism evidence="12 13">
    <name type="scientific">Natronomonas moolapensis (strain DSM 18674 / CECT 7526 / JCM 14361 / 8.8.11)</name>
    <dbReference type="NCBI Taxonomy" id="268739"/>
    <lineage>
        <taxon>Archaea</taxon>
        <taxon>Methanobacteriati</taxon>
        <taxon>Methanobacteriota</taxon>
        <taxon>Stenosarchaea group</taxon>
        <taxon>Halobacteria</taxon>
        <taxon>Halobacteriales</taxon>
        <taxon>Natronomonadaceae</taxon>
        <taxon>Natronomonas</taxon>
    </lineage>
</organism>
<evidence type="ECO:0000256" key="9">
    <source>
        <dbReference type="ARBA" id="ARBA00023264"/>
    </source>
</evidence>
<dbReference type="GO" id="GO:0004609">
    <property type="term" value="F:phosphatidylserine decarboxylase activity"/>
    <property type="evidence" value="ECO:0007669"/>
    <property type="project" value="InterPro"/>
</dbReference>
<dbReference type="GeneID" id="14651228"/>
<reference evidence="12 13" key="1">
    <citation type="journal article" date="2013" name="Genome Announc.">
        <title>Genome of the haloarchaeon Natronomonas moolapensis, a neutrophilic member of a previously haloalkaliphilic genus.</title>
        <authorList>
            <person name="Dyall-Smith M.L."/>
            <person name="Pfeiffer F."/>
            <person name="Oberwinkler T."/>
            <person name="Klee K."/>
            <person name="Rampp M."/>
            <person name="Palm P."/>
            <person name="Gross K."/>
            <person name="Schuster S.C."/>
            <person name="Oesterhelt D."/>
        </authorList>
    </citation>
    <scope>NUCLEOTIDE SEQUENCE [LARGE SCALE GENOMIC DNA]</scope>
    <source>
        <strain evidence="13">DSM 18674 / JCM 14361 / 8.8.11</strain>
    </source>
</reference>
<evidence type="ECO:0000256" key="7">
    <source>
        <dbReference type="ARBA" id="ARBA00023209"/>
    </source>
</evidence>
<evidence type="ECO:0000256" key="10">
    <source>
        <dbReference type="ARBA" id="ARBA00023317"/>
    </source>
</evidence>
<dbReference type="NCBIfam" id="NF038088">
    <property type="entry name" value="anchor_synt_D"/>
    <property type="match status" value="1"/>
</dbReference>
<evidence type="ECO:0000256" key="4">
    <source>
        <dbReference type="ARBA" id="ARBA00023098"/>
    </source>
</evidence>
<name>M1XQU9_NATM8</name>
<dbReference type="EMBL" id="HF582854">
    <property type="protein sequence ID" value="CCQ36494.1"/>
    <property type="molecule type" value="Genomic_DNA"/>
</dbReference>
<dbReference type="STRING" id="268739.Nmlp_2326"/>
<keyword evidence="1" id="KW-1003">Cell membrane</keyword>
<dbReference type="eggNOG" id="arCOG04470">
    <property type="taxonomic scope" value="Archaea"/>
</dbReference>
<evidence type="ECO:0000256" key="5">
    <source>
        <dbReference type="ARBA" id="ARBA00023136"/>
    </source>
</evidence>
<dbReference type="InterPro" id="IPR003817">
    <property type="entry name" value="PS_Dcarbxylase"/>
</dbReference>
<keyword evidence="11" id="KW-0812">Transmembrane</keyword>
<keyword evidence="10" id="KW-0670">Pyruvate</keyword>
<dbReference type="Proteomes" id="UP000011867">
    <property type="component" value="Chromosome"/>
</dbReference>
<evidence type="ECO:0000256" key="1">
    <source>
        <dbReference type="ARBA" id="ARBA00022475"/>
    </source>
</evidence>
<dbReference type="HOGENOM" id="CLU_072492_1_0_2"/>
<evidence type="ECO:0000313" key="13">
    <source>
        <dbReference type="Proteomes" id="UP000011867"/>
    </source>
</evidence>
<dbReference type="Pfam" id="PF02666">
    <property type="entry name" value="PS_Dcarbxylase"/>
    <property type="match status" value="1"/>
</dbReference>
<keyword evidence="11" id="KW-1133">Transmembrane helix</keyword>
<protein>
    <submittedName>
        <fullName evidence="12">Probable archaetidylserine decarboxylase</fullName>
        <ecNumber evidence="12">4.1.1.-</ecNumber>
    </submittedName>
</protein>
<evidence type="ECO:0000256" key="2">
    <source>
        <dbReference type="ARBA" id="ARBA00022516"/>
    </source>
</evidence>
<keyword evidence="8 12" id="KW-0456">Lyase</keyword>
<dbReference type="AlphaFoldDB" id="M1XQU9"/>
<keyword evidence="3" id="KW-0210">Decarboxylase</keyword>
<keyword evidence="4" id="KW-0443">Lipid metabolism</keyword>
<dbReference type="KEGG" id="nmo:Nmlp_2326"/>
<dbReference type="EC" id="4.1.1.-" evidence="12"/>
<dbReference type="PANTHER" id="PTHR35809:SF1">
    <property type="entry name" value="ARCHAETIDYLSERINE DECARBOXYLASE PROENZYME-RELATED"/>
    <property type="match status" value="1"/>
</dbReference>
<feature type="transmembrane region" description="Helical" evidence="11">
    <location>
        <begin position="26"/>
        <end position="53"/>
    </location>
</feature>
<evidence type="ECO:0000256" key="11">
    <source>
        <dbReference type="SAM" id="Phobius"/>
    </source>
</evidence>
<keyword evidence="7" id="KW-0594">Phospholipid biosynthesis</keyword>
<dbReference type="InterPro" id="IPR033175">
    <property type="entry name" value="PSD-A"/>
</dbReference>
<evidence type="ECO:0000313" key="12">
    <source>
        <dbReference type="EMBL" id="CCQ36494.1"/>
    </source>
</evidence>
<dbReference type="GO" id="GO:0008654">
    <property type="term" value="P:phospholipid biosynthetic process"/>
    <property type="evidence" value="ECO:0007669"/>
    <property type="project" value="UniProtKB-KW"/>
</dbReference>
<sequence>MLSSIPEVVALPSVAPGAWRLARPPLLAAVALAFVSPPLAVGCLLAAGVALWFHRDPRRSPPPSGVVAPADGRVSVVRREGDRVRVAVFMNVTDVHVNRAPVGGTVETVEHTPGRHLPAFSKDSERNERVRIDLSGYEVTLVAGAVARRIHPYVEGGETLARGDRIGHISFGSRADVLFPPEYDPGDVRVIEGQRVRAGETVLAARDG</sequence>
<gene>
    <name evidence="12" type="primary">psd</name>
    <name evidence="12" type="ordered locus">Nmlp_2326</name>
</gene>
<keyword evidence="6" id="KW-0865">Zymogen</keyword>
<accession>M1XQU9</accession>
<dbReference type="RefSeq" id="WP_015409293.1">
    <property type="nucleotide sequence ID" value="NC_020388.1"/>
</dbReference>
<keyword evidence="2" id="KW-0444">Lipid biosynthesis</keyword>